<name>A0A849VSC4_9HYPH</name>
<feature type="signal peptide" evidence="1">
    <location>
        <begin position="1"/>
        <end position="22"/>
    </location>
</feature>
<proteinExistence type="predicted"/>
<comment type="caution">
    <text evidence="2">The sequence shown here is derived from an EMBL/GenBank/DDBJ whole genome shotgun (WGS) entry which is preliminary data.</text>
</comment>
<sequence>MNHIIISTSLLAALMLSSPAQAYDDLRKPPADPSGTVREPLTETGIQRELDQRLLQRFKVAAGSSPRLTKQQAKDANWGFIADHFAEIDTAGAGYVSFDQIQAFMDARSIGAAAKARVKARASTVKTIE</sequence>
<reference evidence="2 3" key="1">
    <citation type="submission" date="2020-05" db="EMBL/GenBank/DDBJ databases">
        <authorList>
            <person name="Kim M.K."/>
        </authorList>
    </citation>
    <scope>NUCLEOTIDE SEQUENCE [LARGE SCALE GENOMIC DNA]</scope>
    <source>
        <strain evidence="2 3">BT25</strain>
    </source>
</reference>
<evidence type="ECO:0008006" key="4">
    <source>
        <dbReference type="Google" id="ProtNLM"/>
    </source>
</evidence>
<keyword evidence="3" id="KW-1185">Reference proteome</keyword>
<evidence type="ECO:0000313" key="2">
    <source>
        <dbReference type="EMBL" id="NTS30980.1"/>
    </source>
</evidence>
<evidence type="ECO:0000256" key="1">
    <source>
        <dbReference type="SAM" id="SignalP"/>
    </source>
</evidence>
<accession>A0A849VSC4</accession>
<dbReference type="RefSeq" id="WP_113280213.1">
    <property type="nucleotide sequence ID" value="NZ_JABUMX010000001.1"/>
</dbReference>
<feature type="chain" id="PRO_5032713106" description="EF-hand domain-containing protein" evidence="1">
    <location>
        <begin position="23"/>
        <end position="129"/>
    </location>
</feature>
<organism evidence="2 3">
    <name type="scientific">Phyllobacterium pellucidum</name>
    <dbReference type="NCBI Taxonomy" id="2740464"/>
    <lineage>
        <taxon>Bacteria</taxon>
        <taxon>Pseudomonadati</taxon>
        <taxon>Pseudomonadota</taxon>
        <taxon>Alphaproteobacteria</taxon>
        <taxon>Hyphomicrobiales</taxon>
        <taxon>Phyllobacteriaceae</taxon>
        <taxon>Phyllobacterium</taxon>
    </lineage>
</organism>
<keyword evidence="1" id="KW-0732">Signal</keyword>
<dbReference type="AlphaFoldDB" id="A0A849VSC4"/>
<protein>
    <recommendedName>
        <fullName evidence="4">EF-hand domain-containing protein</fullName>
    </recommendedName>
</protein>
<evidence type="ECO:0000313" key="3">
    <source>
        <dbReference type="Proteomes" id="UP000550508"/>
    </source>
</evidence>
<dbReference type="Proteomes" id="UP000550508">
    <property type="component" value="Unassembled WGS sequence"/>
</dbReference>
<gene>
    <name evidence="2" type="ORF">HQ945_06915</name>
</gene>
<dbReference type="EMBL" id="JABUMX010000001">
    <property type="protein sequence ID" value="NTS30980.1"/>
    <property type="molecule type" value="Genomic_DNA"/>
</dbReference>